<organism evidence="1 2">
    <name type="scientific">Nostoc sphaeroides CCNUC1</name>
    <dbReference type="NCBI Taxonomy" id="2653204"/>
    <lineage>
        <taxon>Bacteria</taxon>
        <taxon>Bacillati</taxon>
        <taxon>Cyanobacteriota</taxon>
        <taxon>Cyanophyceae</taxon>
        <taxon>Nostocales</taxon>
        <taxon>Nostocaceae</taxon>
        <taxon>Nostoc</taxon>
    </lineage>
</organism>
<dbReference type="EMBL" id="CP045226">
    <property type="protein sequence ID" value="QFS44935.1"/>
    <property type="molecule type" value="Genomic_DNA"/>
</dbReference>
<dbReference type="AlphaFoldDB" id="A0A5P8VWY9"/>
<name>A0A5P8VWY9_9NOSO</name>
<gene>
    <name evidence="1" type="ORF">GXM_02410</name>
</gene>
<proteinExistence type="predicted"/>
<dbReference type="Proteomes" id="UP000326678">
    <property type="component" value="Chromosome Gxm1"/>
</dbReference>
<evidence type="ECO:0000313" key="1">
    <source>
        <dbReference type="EMBL" id="QFS44935.1"/>
    </source>
</evidence>
<dbReference type="KEGG" id="nsh:GXM_02410"/>
<evidence type="ECO:0000313" key="2">
    <source>
        <dbReference type="Proteomes" id="UP000326678"/>
    </source>
</evidence>
<accession>A0A5P8VWY9</accession>
<sequence length="40" mass="4596">MATKATLIFISKIQQNTVVSYPYLRSLALIINVKRKTSRQ</sequence>
<reference evidence="1 2" key="1">
    <citation type="submission" date="2019-10" db="EMBL/GenBank/DDBJ databases">
        <title>Genomic and transcriptomic insights into the perfect genentic adaptation of a filamentous nitrogen-fixing cyanobacterium to rice fields.</title>
        <authorList>
            <person name="Chen Z."/>
        </authorList>
    </citation>
    <scope>NUCLEOTIDE SEQUENCE [LARGE SCALE GENOMIC DNA]</scope>
    <source>
        <strain evidence="1">CCNUC1</strain>
    </source>
</reference>
<keyword evidence="2" id="KW-1185">Reference proteome</keyword>
<protein>
    <submittedName>
        <fullName evidence="1">Uncharacterized protein</fullName>
    </submittedName>
</protein>